<keyword evidence="5" id="KW-1185">Reference proteome</keyword>
<dbReference type="AlphaFoldDB" id="A0A0K1PH79"/>
<evidence type="ECO:0000256" key="1">
    <source>
        <dbReference type="ARBA" id="ARBA00006817"/>
    </source>
</evidence>
<name>A0A0K1PH79_9BACT</name>
<dbReference type="SUPFAM" id="SSF55961">
    <property type="entry name" value="Bet v1-like"/>
    <property type="match status" value="1"/>
</dbReference>
<dbReference type="Proteomes" id="UP000055590">
    <property type="component" value="Chromosome"/>
</dbReference>
<dbReference type="Gene3D" id="3.30.530.20">
    <property type="match status" value="1"/>
</dbReference>
<comment type="similarity">
    <text evidence="1">Belongs to the AHA1 family.</text>
</comment>
<reference evidence="4 5" key="1">
    <citation type="submission" date="2015-08" db="EMBL/GenBank/DDBJ databases">
        <authorList>
            <person name="Babu N.S."/>
            <person name="Beckwith C.J."/>
            <person name="Beseler K.G."/>
            <person name="Brison A."/>
            <person name="Carone J.V."/>
            <person name="Caskin T.P."/>
            <person name="Diamond M."/>
            <person name="Durham M.E."/>
            <person name="Foxe J.M."/>
            <person name="Go M."/>
            <person name="Henderson B.A."/>
            <person name="Jones I.B."/>
            <person name="McGettigan J.A."/>
            <person name="Micheletti S.J."/>
            <person name="Nasrallah M.E."/>
            <person name="Ortiz D."/>
            <person name="Piller C.R."/>
            <person name="Privatt S.R."/>
            <person name="Schneider S.L."/>
            <person name="Sharp S."/>
            <person name="Smith T.C."/>
            <person name="Stanton J.D."/>
            <person name="Ullery H.E."/>
            <person name="Wilson R.J."/>
            <person name="Serrano M.G."/>
            <person name="Buck G."/>
            <person name="Lee V."/>
            <person name="Wang Y."/>
            <person name="Carvalho R."/>
            <person name="Voegtly L."/>
            <person name="Shi R."/>
            <person name="Duckworth R."/>
            <person name="Johnson A."/>
            <person name="Loviza R."/>
            <person name="Walstead R."/>
            <person name="Shah Z."/>
            <person name="Kiflezghi M."/>
            <person name="Wade K."/>
            <person name="Ball S.L."/>
            <person name="Bradley K.W."/>
            <person name="Asai D.J."/>
            <person name="Bowman C.A."/>
            <person name="Russell D.A."/>
            <person name="Pope W.H."/>
            <person name="Jacobs-Sera D."/>
            <person name="Hendrix R.W."/>
            <person name="Hatfull G.F."/>
        </authorList>
    </citation>
    <scope>NUCLEOTIDE SEQUENCE [LARGE SCALE GENOMIC DNA]</scope>
    <source>
        <strain evidence="4 5">DSM 27710</strain>
    </source>
</reference>
<dbReference type="CDD" id="cd07826">
    <property type="entry name" value="SRPBCC_CalC_Aha1-like_9"/>
    <property type="match status" value="1"/>
</dbReference>
<dbReference type="PATRIC" id="fig|1391653.3.peg.3278"/>
<evidence type="ECO:0000313" key="5">
    <source>
        <dbReference type="Proteomes" id="UP000055590"/>
    </source>
</evidence>
<evidence type="ECO:0000259" key="3">
    <source>
        <dbReference type="Pfam" id="PF08327"/>
    </source>
</evidence>
<accession>A0A0K1PH79</accession>
<feature type="domain" description="Activator of Hsp90 ATPase homologue 1/2-like C-terminal" evidence="3">
    <location>
        <begin position="33"/>
        <end position="163"/>
    </location>
</feature>
<protein>
    <submittedName>
        <fullName evidence="4">Putative glutathione S-transferase-related transmembrane protein</fullName>
    </submittedName>
</protein>
<organism evidence="4 5">
    <name type="scientific">Vulgatibacter incomptus</name>
    <dbReference type="NCBI Taxonomy" id="1391653"/>
    <lineage>
        <taxon>Bacteria</taxon>
        <taxon>Pseudomonadati</taxon>
        <taxon>Myxococcota</taxon>
        <taxon>Myxococcia</taxon>
        <taxon>Myxococcales</taxon>
        <taxon>Cystobacterineae</taxon>
        <taxon>Vulgatibacteraceae</taxon>
        <taxon>Vulgatibacter</taxon>
    </lineage>
</organism>
<keyword evidence="4" id="KW-0812">Transmembrane</keyword>
<dbReference type="Pfam" id="PF08327">
    <property type="entry name" value="AHSA1"/>
    <property type="match status" value="1"/>
</dbReference>
<dbReference type="STRING" id="1391653.AKJ08_3138"/>
<dbReference type="InterPro" id="IPR013538">
    <property type="entry name" value="ASHA1/2-like_C"/>
</dbReference>
<gene>
    <name evidence="4" type="ORF">AKJ08_3138</name>
</gene>
<feature type="region of interest" description="Disordered" evidence="2">
    <location>
        <begin position="1"/>
        <end position="20"/>
    </location>
</feature>
<sequence length="170" mass="18893">MDARMENEPTSMKNPTMVERKSERELVVTRTFNCPARIVFEAWTKPELFKRWWVPKSCGLNLVSCEMDVRVGGGYRLVFQIDASNSMPVFGKYIEVTPYSRLAWTNEEGGEGGAITTVTFEEREGKTLMVMSDLHPSKEALDAAGTGSADATVETFEQLDELLVTLGASA</sequence>
<dbReference type="KEGG" id="vin:AKJ08_3138"/>
<evidence type="ECO:0000313" key="4">
    <source>
        <dbReference type="EMBL" id="AKU92751.1"/>
    </source>
</evidence>
<evidence type="ECO:0000256" key="2">
    <source>
        <dbReference type="SAM" id="MobiDB-lite"/>
    </source>
</evidence>
<dbReference type="InterPro" id="IPR023393">
    <property type="entry name" value="START-like_dom_sf"/>
</dbReference>
<dbReference type="GO" id="GO:0016740">
    <property type="term" value="F:transferase activity"/>
    <property type="evidence" value="ECO:0007669"/>
    <property type="project" value="UniProtKB-KW"/>
</dbReference>
<dbReference type="EMBL" id="CP012332">
    <property type="protein sequence ID" value="AKU92751.1"/>
    <property type="molecule type" value="Genomic_DNA"/>
</dbReference>
<keyword evidence="4" id="KW-0808">Transferase</keyword>
<keyword evidence="4" id="KW-0472">Membrane</keyword>
<proteinExistence type="inferred from homology"/>